<dbReference type="OrthoDB" id="194358at2759"/>
<evidence type="ECO:0000256" key="4">
    <source>
        <dbReference type="SAM" id="Coils"/>
    </source>
</evidence>
<feature type="compositionally biased region" description="Basic and acidic residues" evidence="5">
    <location>
        <begin position="84"/>
        <end position="109"/>
    </location>
</feature>
<dbReference type="EMBL" id="JH992973">
    <property type="protein sequence ID" value="EKX52263.1"/>
    <property type="molecule type" value="Genomic_DNA"/>
</dbReference>
<reference evidence="6 8" key="1">
    <citation type="journal article" date="2012" name="Nature">
        <title>Algal genomes reveal evolutionary mosaicism and the fate of nucleomorphs.</title>
        <authorList>
            <consortium name="DOE Joint Genome Institute"/>
            <person name="Curtis B.A."/>
            <person name="Tanifuji G."/>
            <person name="Burki F."/>
            <person name="Gruber A."/>
            <person name="Irimia M."/>
            <person name="Maruyama S."/>
            <person name="Arias M.C."/>
            <person name="Ball S.G."/>
            <person name="Gile G.H."/>
            <person name="Hirakawa Y."/>
            <person name="Hopkins J.F."/>
            <person name="Kuo A."/>
            <person name="Rensing S.A."/>
            <person name="Schmutz J."/>
            <person name="Symeonidi A."/>
            <person name="Elias M."/>
            <person name="Eveleigh R.J."/>
            <person name="Herman E.K."/>
            <person name="Klute M.J."/>
            <person name="Nakayama T."/>
            <person name="Obornik M."/>
            <person name="Reyes-Prieto A."/>
            <person name="Armbrust E.V."/>
            <person name="Aves S.J."/>
            <person name="Beiko R.G."/>
            <person name="Coutinho P."/>
            <person name="Dacks J.B."/>
            <person name="Durnford D.G."/>
            <person name="Fast N.M."/>
            <person name="Green B.R."/>
            <person name="Grisdale C.J."/>
            <person name="Hempel F."/>
            <person name="Henrissat B."/>
            <person name="Hoppner M.P."/>
            <person name="Ishida K."/>
            <person name="Kim E."/>
            <person name="Koreny L."/>
            <person name="Kroth P.G."/>
            <person name="Liu Y."/>
            <person name="Malik S.B."/>
            <person name="Maier U.G."/>
            <person name="McRose D."/>
            <person name="Mock T."/>
            <person name="Neilson J.A."/>
            <person name="Onodera N.T."/>
            <person name="Poole A.M."/>
            <person name="Pritham E.J."/>
            <person name="Richards T.A."/>
            <person name="Rocap G."/>
            <person name="Roy S.W."/>
            <person name="Sarai C."/>
            <person name="Schaack S."/>
            <person name="Shirato S."/>
            <person name="Slamovits C.H."/>
            <person name="Spencer D.F."/>
            <person name="Suzuki S."/>
            <person name="Worden A.Z."/>
            <person name="Zauner S."/>
            <person name="Barry K."/>
            <person name="Bell C."/>
            <person name="Bharti A.K."/>
            <person name="Crow J.A."/>
            <person name="Grimwood J."/>
            <person name="Kramer R."/>
            <person name="Lindquist E."/>
            <person name="Lucas S."/>
            <person name="Salamov A."/>
            <person name="McFadden G.I."/>
            <person name="Lane C.E."/>
            <person name="Keeling P.J."/>
            <person name="Gray M.W."/>
            <person name="Grigoriev I.V."/>
            <person name="Archibald J.M."/>
        </authorList>
    </citation>
    <scope>NUCLEOTIDE SEQUENCE</scope>
    <source>
        <strain evidence="6 8">CCMP2712</strain>
    </source>
</reference>
<keyword evidence="2 3" id="KW-0040">ANK repeat</keyword>
<dbReference type="PANTHER" id="PTHR24193">
    <property type="entry name" value="ANKYRIN REPEAT PROTEIN"/>
    <property type="match status" value="1"/>
</dbReference>
<sequence length="620" mass="68285">MIAGMRAVIAYEGDENAFGMRTRRRACGGGNLEMAEELMELLLDIMAGGEKGEAGGEDEEGDVSDTANMADRSAGGDEISCHAQGDRHVEQQDRARAKGSGDHNRRGDEPRLAEISAWLRAHPHVGVNGRERSSGITALCMAAANGRMDVTSLLLEEKADVNLESTDTGNMPIHFACMRGSLHIVKTLVEHRADATASSQSHVVDWLLTPESKYVLCPDRKKVDVNKQGTTPLIAASGQSNIKLLQTILDQGSCRGTISHANNNGNTALHVAALQRNGRGCELLIEARASLIALNKRGQSPMDIARASNDEALIQLFEHHLRVLNDEAVRIANALLEDEEQKASEGKTKKKKKRAKNTCKKNTGTGDEPSDKVKEVTGDDTIPRSSHAVAEASADDDDDDWRGNMDSVSEQATDNNTEIGVVRADPEERREDHPAERDSENMQQGVQRRGSQRGKEEKAKEERSRQAGKQGEKRDERRRNNQRDEGKREQPGRANVKHRGEDKVGAERGPGASRKPHPAGNSKKAAGQEAQEALERALLSVYPLANDLALRPHHVLGMELSELSASQLEALEEVHRNLMARIEEARLELVRAQERERVQQELGRRLFLEQHSAGKKFWFE</sequence>
<evidence type="ECO:0000256" key="2">
    <source>
        <dbReference type="ARBA" id="ARBA00023043"/>
    </source>
</evidence>
<evidence type="ECO:0000256" key="1">
    <source>
        <dbReference type="ARBA" id="ARBA00022737"/>
    </source>
</evidence>
<feature type="repeat" description="ANK" evidence="3">
    <location>
        <begin position="264"/>
        <end position="296"/>
    </location>
</feature>
<dbReference type="PANTHER" id="PTHR24193:SF121">
    <property type="entry name" value="ADA2A-CONTAINING COMPLEX COMPONENT 3, ISOFORM D"/>
    <property type="match status" value="1"/>
</dbReference>
<dbReference type="HOGENOM" id="CLU_441099_0_0_1"/>
<dbReference type="PROSITE" id="PS50297">
    <property type="entry name" value="ANK_REP_REGION"/>
    <property type="match status" value="2"/>
</dbReference>
<dbReference type="PROSITE" id="PS50088">
    <property type="entry name" value="ANK_REPEAT"/>
    <property type="match status" value="3"/>
</dbReference>
<dbReference type="EnsemblProtists" id="EKX52263">
    <property type="protein sequence ID" value="EKX52263"/>
    <property type="gene ID" value="GUITHDRAFT_102165"/>
</dbReference>
<evidence type="ECO:0000313" key="8">
    <source>
        <dbReference type="Proteomes" id="UP000011087"/>
    </source>
</evidence>
<feature type="compositionally biased region" description="Basic residues" evidence="5">
    <location>
        <begin position="348"/>
        <end position="359"/>
    </location>
</feature>
<dbReference type="eggNOG" id="KOG2319">
    <property type="taxonomic scope" value="Eukaryota"/>
</dbReference>
<feature type="repeat" description="ANK" evidence="3">
    <location>
        <begin position="134"/>
        <end position="166"/>
    </location>
</feature>
<evidence type="ECO:0000256" key="3">
    <source>
        <dbReference type="PROSITE-ProRule" id="PRU00023"/>
    </source>
</evidence>
<gene>
    <name evidence="6" type="ORF">GUITHDRAFT_102165</name>
</gene>
<feature type="repeat" description="ANK" evidence="3">
    <location>
        <begin position="168"/>
        <end position="200"/>
    </location>
</feature>
<dbReference type="SMART" id="SM00248">
    <property type="entry name" value="ANK"/>
    <property type="match status" value="5"/>
</dbReference>
<reference evidence="7" key="3">
    <citation type="submission" date="2015-06" db="UniProtKB">
        <authorList>
            <consortium name="EnsemblProtists"/>
        </authorList>
    </citation>
    <scope>IDENTIFICATION</scope>
</reference>
<dbReference type="Gene3D" id="1.25.40.20">
    <property type="entry name" value="Ankyrin repeat-containing domain"/>
    <property type="match status" value="2"/>
</dbReference>
<dbReference type="KEGG" id="gtt:GUITHDRAFT_102165"/>
<feature type="coiled-coil region" evidence="4">
    <location>
        <begin position="568"/>
        <end position="602"/>
    </location>
</feature>
<dbReference type="InterPro" id="IPR036770">
    <property type="entry name" value="Ankyrin_rpt-contain_sf"/>
</dbReference>
<organism evidence="6">
    <name type="scientific">Guillardia theta (strain CCMP2712)</name>
    <name type="common">Cryptophyte</name>
    <dbReference type="NCBI Taxonomy" id="905079"/>
    <lineage>
        <taxon>Eukaryota</taxon>
        <taxon>Cryptophyceae</taxon>
        <taxon>Pyrenomonadales</taxon>
        <taxon>Geminigeraceae</taxon>
        <taxon>Guillardia</taxon>
    </lineage>
</organism>
<dbReference type="GeneID" id="17308745"/>
<feature type="region of interest" description="Disordered" evidence="5">
    <location>
        <begin position="339"/>
        <end position="529"/>
    </location>
</feature>
<dbReference type="PaxDb" id="55529-EKX52263"/>
<dbReference type="OMA" id="VNCATNT"/>
<feature type="compositionally biased region" description="Basic and acidic residues" evidence="5">
    <location>
        <begin position="453"/>
        <end position="491"/>
    </location>
</feature>
<dbReference type="GO" id="GO:0000976">
    <property type="term" value="F:transcription cis-regulatory region binding"/>
    <property type="evidence" value="ECO:0007669"/>
    <property type="project" value="TreeGrafter"/>
</dbReference>
<protein>
    <submittedName>
        <fullName evidence="6 7">Uncharacterized protein</fullName>
    </submittedName>
</protein>
<evidence type="ECO:0000313" key="6">
    <source>
        <dbReference type="EMBL" id="EKX52263.1"/>
    </source>
</evidence>
<dbReference type="STRING" id="905079.L1JW02"/>
<evidence type="ECO:0000313" key="7">
    <source>
        <dbReference type="EnsemblProtists" id="EKX52263"/>
    </source>
</evidence>
<keyword evidence="1" id="KW-0677">Repeat</keyword>
<keyword evidence="8" id="KW-1185">Reference proteome</keyword>
<dbReference type="InterPro" id="IPR002110">
    <property type="entry name" value="Ankyrin_rpt"/>
</dbReference>
<proteinExistence type="predicted"/>
<dbReference type="GO" id="GO:0045944">
    <property type="term" value="P:positive regulation of transcription by RNA polymerase II"/>
    <property type="evidence" value="ECO:0007669"/>
    <property type="project" value="TreeGrafter"/>
</dbReference>
<dbReference type="RefSeq" id="XP_005839243.1">
    <property type="nucleotide sequence ID" value="XM_005839186.1"/>
</dbReference>
<dbReference type="GO" id="GO:0005634">
    <property type="term" value="C:nucleus"/>
    <property type="evidence" value="ECO:0007669"/>
    <property type="project" value="TreeGrafter"/>
</dbReference>
<dbReference type="Pfam" id="PF12796">
    <property type="entry name" value="Ank_2"/>
    <property type="match status" value="2"/>
</dbReference>
<feature type="compositionally biased region" description="Polar residues" evidence="5">
    <location>
        <begin position="406"/>
        <end position="418"/>
    </location>
</feature>
<evidence type="ECO:0000256" key="5">
    <source>
        <dbReference type="SAM" id="MobiDB-lite"/>
    </source>
</evidence>
<dbReference type="InterPro" id="IPR050663">
    <property type="entry name" value="Ankyrin-SOCS_Box"/>
</dbReference>
<feature type="region of interest" description="Disordered" evidence="5">
    <location>
        <begin position="50"/>
        <end position="109"/>
    </location>
</feature>
<dbReference type="SUPFAM" id="SSF48403">
    <property type="entry name" value="Ankyrin repeat"/>
    <property type="match status" value="1"/>
</dbReference>
<keyword evidence="4" id="KW-0175">Coiled coil</keyword>
<name>L1JW02_GUITC</name>
<accession>L1JW02</accession>
<reference evidence="8" key="2">
    <citation type="submission" date="2012-11" db="EMBL/GenBank/DDBJ databases">
        <authorList>
            <person name="Kuo A."/>
            <person name="Curtis B.A."/>
            <person name="Tanifuji G."/>
            <person name="Burki F."/>
            <person name="Gruber A."/>
            <person name="Irimia M."/>
            <person name="Maruyama S."/>
            <person name="Arias M.C."/>
            <person name="Ball S.G."/>
            <person name="Gile G.H."/>
            <person name="Hirakawa Y."/>
            <person name="Hopkins J.F."/>
            <person name="Rensing S.A."/>
            <person name="Schmutz J."/>
            <person name="Symeonidi A."/>
            <person name="Elias M."/>
            <person name="Eveleigh R.J."/>
            <person name="Herman E.K."/>
            <person name="Klute M.J."/>
            <person name="Nakayama T."/>
            <person name="Obornik M."/>
            <person name="Reyes-Prieto A."/>
            <person name="Armbrust E.V."/>
            <person name="Aves S.J."/>
            <person name="Beiko R.G."/>
            <person name="Coutinho P."/>
            <person name="Dacks J.B."/>
            <person name="Durnford D.G."/>
            <person name="Fast N.M."/>
            <person name="Green B.R."/>
            <person name="Grisdale C."/>
            <person name="Hempe F."/>
            <person name="Henrissat B."/>
            <person name="Hoppner M.P."/>
            <person name="Ishida K.-I."/>
            <person name="Kim E."/>
            <person name="Koreny L."/>
            <person name="Kroth P.G."/>
            <person name="Liu Y."/>
            <person name="Malik S.-B."/>
            <person name="Maier U.G."/>
            <person name="McRose D."/>
            <person name="Mock T."/>
            <person name="Neilson J.A."/>
            <person name="Onodera N.T."/>
            <person name="Poole A.M."/>
            <person name="Pritham E.J."/>
            <person name="Richards T.A."/>
            <person name="Rocap G."/>
            <person name="Roy S.W."/>
            <person name="Sarai C."/>
            <person name="Schaack S."/>
            <person name="Shirato S."/>
            <person name="Slamovits C.H."/>
            <person name="Spencer D.F."/>
            <person name="Suzuki S."/>
            <person name="Worden A.Z."/>
            <person name="Zauner S."/>
            <person name="Barry K."/>
            <person name="Bell C."/>
            <person name="Bharti A.K."/>
            <person name="Crow J.A."/>
            <person name="Grimwood J."/>
            <person name="Kramer R."/>
            <person name="Lindquist E."/>
            <person name="Lucas S."/>
            <person name="Salamov A."/>
            <person name="McFadden G.I."/>
            <person name="Lane C.E."/>
            <person name="Keeling P.J."/>
            <person name="Gray M.W."/>
            <person name="Grigoriev I.V."/>
            <person name="Archibald J.M."/>
        </authorList>
    </citation>
    <scope>NUCLEOTIDE SEQUENCE</scope>
    <source>
        <strain evidence="8">CCMP2712</strain>
    </source>
</reference>
<dbReference type="AlphaFoldDB" id="L1JW02"/>
<dbReference type="Proteomes" id="UP000011087">
    <property type="component" value="Unassembled WGS sequence"/>
</dbReference>
<feature type="compositionally biased region" description="Basic and acidic residues" evidence="5">
    <location>
        <begin position="424"/>
        <end position="440"/>
    </location>
</feature>